<dbReference type="SUPFAM" id="SSF55200">
    <property type="entry name" value="Translation initiation factor IF3, C-terminal domain"/>
    <property type="match status" value="1"/>
</dbReference>
<dbReference type="GO" id="GO:0005829">
    <property type="term" value="C:cytosol"/>
    <property type="evidence" value="ECO:0007669"/>
    <property type="project" value="TreeGrafter"/>
</dbReference>
<proteinExistence type="inferred from homology"/>
<evidence type="ECO:0000259" key="7">
    <source>
        <dbReference type="Pfam" id="PF00707"/>
    </source>
</evidence>
<dbReference type="PANTHER" id="PTHR10938">
    <property type="entry name" value="TRANSLATION INITIATION FACTOR IF-3"/>
    <property type="match status" value="1"/>
</dbReference>
<dbReference type="InterPro" id="IPR036788">
    <property type="entry name" value="T_IF-3_C_sf"/>
</dbReference>
<comment type="subcellular location">
    <subcellularLocation>
        <location evidence="4 6">Cytoplasm</location>
    </subcellularLocation>
</comment>
<dbReference type="FunFam" id="3.30.110.10:FF:000001">
    <property type="entry name" value="Translation initiation factor IF-3"/>
    <property type="match status" value="1"/>
</dbReference>
<name>A0A1M6PYH1_PARC5</name>
<dbReference type="PANTHER" id="PTHR10938:SF0">
    <property type="entry name" value="TRANSLATION INITIATION FACTOR IF-3, MITOCHONDRIAL"/>
    <property type="match status" value="1"/>
</dbReference>
<dbReference type="Gene3D" id="3.30.110.10">
    <property type="entry name" value="Translation initiation factor 3 (IF-3), C-terminal domain"/>
    <property type="match status" value="1"/>
</dbReference>
<keyword evidence="4" id="KW-0963">Cytoplasm</keyword>
<dbReference type="GO" id="GO:0043022">
    <property type="term" value="F:ribosome binding"/>
    <property type="evidence" value="ECO:0007669"/>
    <property type="project" value="UniProtKB-ARBA"/>
</dbReference>
<keyword evidence="2 4" id="KW-0396">Initiation factor</keyword>
<dbReference type="InterPro" id="IPR019815">
    <property type="entry name" value="Translation_initiation_fac_3_C"/>
</dbReference>
<feature type="domain" description="Translation initiation factor 3 C-terminal" evidence="7">
    <location>
        <begin position="68"/>
        <end position="153"/>
    </location>
</feature>
<evidence type="ECO:0000256" key="2">
    <source>
        <dbReference type="ARBA" id="ARBA00022540"/>
    </source>
</evidence>
<keyword evidence="3 4" id="KW-0648">Protein biosynthesis</keyword>
<evidence type="ECO:0000259" key="8">
    <source>
        <dbReference type="Pfam" id="PF05198"/>
    </source>
</evidence>
<evidence type="ECO:0000256" key="3">
    <source>
        <dbReference type="ARBA" id="ARBA00022917"/>
    </source>
</evidence>
<dbReference type="PROSITE" id="PS00938">
    <property type="entry name" value="IF3"/>
    <property type="match status" value="1"/>
</dbReference>
<dbReference type="GO" id="GO:0016020">
    <property type="term" value="C:membrane"/>
    <property type="evidence" value="ECO:0007669"/>
    <property type="project" value="TreeGrafter"/>
</dbReference>
<dbReference type="InterPro" id="IPR019814">
    <property type="entry name" value="Translation_initiation_fac_3_N"/>
</dbReference>
<dbReference type="GO" id="GO:0003743">
    <property type="term" value="F:translation initiation factor activity"/>
    <property type="evidence" value="ECO:0007669"/>
    <property type="project" value="UniProtKB-UniRule"/>
</dbReference>
<dbReference type="InterPro" id="IPR036787">
    <property type="entry name" value="T_IF-3_N_sf"/>
</dbReference>
<dbReference type="Pfam" id="PF05198">
    <property type="entry name" value="IF3_N"/>
    <property type="match status" value="1"/>
</dbReference>
<comment type="subunit">
    <text evidence="4 6">Monomer.</text>
</comment>
<comment type="function">
    <text evidence="4 6">IF-3 binds to the 30S ribosomal subunit and shifts the equilibrium between 70S ribosomes and their 50S and 30S subunits in favor of the free subunits, thus enhancing the availability of 30S subunits on which protein synthesis initiation begins.</text>
</comment>
<protein>
    <recommendedName>
        <fullName evidence="4 5">Translation initiation factor IF-3</fullName>
    </recommendedName>
</protein>
<evidence type="ECO:0000256" key="1">
    <source>
        <dbReference type="ARBA" id="ARBA00005439"/>
    </source>
</evidence>
<dbReference type="GO" id="GO:0032790">
    <property type="term" value="P:ribosome disassembly"/>
    <property type="evidence" value="ECO:0007669"/>
    <property type="project" value="TreeGrafter"/>
</dbReference>
<dbReference type="STRING" id="1121301.SAMN02745912_02346"/>
<evidence type="ECO:0000256" key="6">
    <source>
        <dbReference type="RuleBase" id="RU000646"/>
    </source>
</evidence>
<dbReference type="FunFam" id="3.10.20.80:FF:000001">
    <property type="entry name" value="Translation initiation factor IF-3"/>
    <property type="match status" value="1"/>
</dbReference>
<dbReference type="HAMAP" id="MF_00080">
    <property type="entry name" value="IF_3"/>
    <property type="match status" value="1"/>
</dbReference>
<keyword evidence="10" id="KW-1185">Reference proteome</keyword>
<dbReference type="Pfam" id="PF00707">
    <property type="entry name" value="IF3_C"/>
    <property type="match status" value="1"/>
</dbReference>
<accession>A0A1M6PYH1</accession>
<dbReference type="SUPFAM" id="SSF54364">
    <property type="entry name" value="Translation initiation factor IF3, N-terminal domain"/>
    <property type="match status" value="1"/>
</dbReference>
<evidence type="ECO:0000313" key="10">
    <source>
        <dbReference type="Proteomes" id="UP000184465"/>
    </source>
</evidence>
<organism evidence="9 10">
    <name type="scientific">Paramaledivibacter caminithermalis (strain DSM 15212 / CIP 107654 / DViRD3)</name>
    <name type="common">Clostridium caminithermale</name>
    <dbReference type="NCBI Taxonomy" id="1121301"/>
    <lineage>
        <taxon>Bacteria</taxon>
        <taxon>Bacillati</taxon>
        <taxon>Bacillota</taxon>
        <taxon>Clostridia</taxon>
        <taxon>Peptostreptococcales</taxon>
        <taxon>Caminicellaceae</taxon>
        <taxon>Paramaledivibacter</taxon>
    </lineage>
</organism>
<gene>
    <name evidence="4" type="primary">infC</name>
    <name evidence="9" type="ORF">SAMN02745912_02346</name>
</gene>
<dbReference type="EMBL" id="FRAG01000028">
    <property type="protein sequence ID" value="SHK12962.1"/>
    <property type="molecule type" value="Genomic_DNA"/>
</dbReference>
<evidence type="ECO:0000256" key="5">
    <source>
        <dbReference type="NCBIfam" id="TIGR00168"/>
    </source>
</evidence>
<feature type="domain" description="Translation initiation factor 3 N-terminal" evidence="8">
    <location>
        <begin position="2"/>
        <end position="61"/>
    </location>
</feature>
<reference evidence="9 10" key="1">
    <citation type="submission" date="2016-11" db="EMBL/GenBank/DDBJ databases">
        <authorList>
            <person name="Jaros S."/>
            <person name="Januszkiewicz K."/>
            <person name="Wedrychowicz H."/>
        </authorList>
    </citation>
    <scope>NUCLEOTIDE SEQUENCE [LARGE SCALE GENOMIC DNA]</scope>
    <source>
        <strain evidence="9 10">DSM 15212</strain>
    </source>
</reference>
<dbReference type="InterPro" id="IPR001288">
    <property type="entry name" value="Translation_initiation_fac_3"/>
</dbReference>
<dbReference type="InterPro" id="IPR019813">
    <property type="entry name" value="Translation_initiation_fac3_CS"/>
</dbReference>
<evidence type="ECO:0000256" key="4">
    <source>
        <dbReference type="HAMAP-Rule" id="MF_00080"/>
    </source>
</evidence>
<dbReference type="NCBIfam" id="TIGR00168">
    <property type="entry name" value="infC"/>
    <property type="match status" value="1"/>
</dbReference>
<sequence>MRLIDSDGNQVGIVSSRKALEMAAQQKLDLVKIAPKAKPPVCKIMDFGKFKYEQSKKEKEAKKKQKIINVKEVRLSLNIEDHDLNTKANRAIKFLEKGDKVKVSLRFKGRELGHTHLGVDVLNRFFSIVSEVGSMEKKPKMEGRSMIMILAPKN</sequence>
<comment type="similarity">
    <text evidence="1 4 6">Belongs to the IF-3 family.</text>
</comment>
<dbReference type="Proteomes" id="UP000184465">
    <property type="component" value="Unassembled WGS sequence"/>
</dbReference>
<dbReference type="Gene3D" id="3.10.20.80">
    <property type="entry name" value="Translation initiation factor 3 (IF-3), N-terminal domain"/>
    <property type="match status" value="1"/>
</dbReference>
<evidence type="ECO:0000313" key="9">
    <source>
        <dbReference type="EMBL" id="SHK12962.1"/>
    </source>
</evidence>
<dbReference type="AlphaFoldDB" id="A0A1M6PYH1"/>